<sequence>MAGHGPSTVNHDAAIERWYAMRENLADNFKFNRKSGRFVFLALGLVPAIMFYGAYKFAGQLDFTAKRRNQSIWRN</sequence>
<evidence type="ECO:0000313" key="3">
    <source>
        <dbReference type="Proteomes" id="UP000398389"/>
    </source>
</evidence>
<name>A0A5E8BJP6_9ASCO</name>
<organism evidence="2 3">
    <name type="scientific">Magnusiomyces paraingens</name>
    <dbReference type="NCBI Taxonomy" id="2606893"/>
    <lineage>
        <taxon>Eukaryota</taxon>
        <taxon>Fungi</taxon>
        <taxon>Dikarya</taxon>
        <taxon>Ascomycota</taxon>
        <taxon>Saccharomycotina</taxon>
        <taxon>Dipodascomycetes</taxon>
        <taxon>Dipodascales</taxon>
        <taxon>Dipodascaceae</taxon>
        <taxon>Magnusiomyces</taxon>
    </lineage>
</organism>
<keyword evidence="1" id="KW-1133">Transmembrane helix</keyword>
<dbReference type="RefSeq" id="XP_031853048.1">
    <property type="nucleotide sequence ID" value="XM_031997157.1"/>
</dbReference>
<keyword evidence="1" id="KW-0472">Membrane</keyword>
<dbReference type="OrthoDB" id="15108at2759"/>
<feature type="transmembrane region" description="Helical" evidence="1">
    <location>
        <begin position="38"/>
        <end position="58"/>
    </location>
</feature>
<dbReference type="GeneID" id="43581257"/>
<dbReference type="PANTHER" id="PTHR39476">
    <property type="entry name" value="NADH:UBIQUINONE OXIDOREDUCTASE 6.6KD SUBUNIT"/>
    <property type="match status" value="1"/>
</dbReference>
<keyword evidence="1" id="KW-0812">Transmembrane</keyword>
<gene>
    <name evidence="2" type="ORF">SAPINGB_P002438</name>
</gene>
<evidence type="ECO:0000256" key="1">
    <source>
        <dbReference type="SAM" id="Phobius"/>
    </source>
</evidence>
<evidence type="ECO:0000313" key="2">
    <source>
        <dbReference type="EMBL" id="VVT49777.1"/>
    </source>
</evidence>
<keyword evidence="3" id="KW-1185">Reference proteome</keyword>
<dbReference type="AlphaFoldDB" id="A0A5E8BJP6"/>
<dbReference type="Proteomes" id="UP000398389">
    <property type="component" value="Unassembled WGS sequence"/>
</dbReference>
<accession>A0A5E8BJP6</accession>
<protein>
    <submittedName>
        <fullName evidence="2">Uncharacterized protein</fullName>
    </submittedName>
</protein>
<dbReference type="EMBL" id="CABVLU010000002">
    <property type="protein sequence ID" value="VVT49777.1"/>
    <property type="molecule type" value="Genomic_DNA"/>
</dbReference>
<reference evidence="2 3" key="1">
    <citation type="submission" date="2019-09" db="EMBL/GenBank/DDBJ databases">
        <authorList>
            <person name="Brejova B."/>
        </authorList>
    </citation>
    <scope>NUCLEOTIDE SEQUENCE [LARGE SCALE GENOMIC DNA]</scope>
</reference>
<proteinExistence type="predicted"/>
<dbReference type="PANTHER" id="PTHR39476:SF1">
    <property type="entry name" value="NADH DEHYDROGENASE [UBIQUINONE] 1 BETA SUBCOMPLEX SUBUNIT 4"/>
    <property type="match status" value="1"/>
</dbReference>